<dbReference type="AlphaFoldDB" id="A0A0R3UPM2"/>
<name>A0A0R3UPM2_MESCO</name>
<gene>
    <name evidence="1" type="ORF">MCOS_LOCUS9802</name>
</gene>
<keyword evidence="2" id="KW-1185">Reference proteome</keyword>
<reference evidence="1 2" key="2">
    <citation type="submission" date="2018-10" db="EMBL/GenBank/DDBJ databases">
        <authorList>
            <consortium name="Pathogen Informatics"/>
        </authorList>
    </citation>
    <scope>NUCLEOTIDE SEQUENCE [LARGE SCALE GENOMIC DNA]</scope>
</reference>
<dbReference type="Proteomes" id="UP000267029">
    <property type="component" value="Unassembled WGS sequence"/>
</dbReference>
<reference evidence="3" key="1">
    <citation type="submission" date="2017-02" db="UniProtKB">
        <authorList>
            <consortium name="WormBaseParasite"/>
        </authorList>
    </citation>
    <scope>IDENTIFICATION</scope>
</reference>
<dbReference type="EMBL" id="UXSR01005844">
    <property type="protein sequence ID" value="VDD83799.1"/>
    <property type="molecule type" value="Genomic_DNA"/>
</dbReference>
<evidence type="ECO:0000313" key="3">
    <source>
        <dbReference type="WBParaSite" id="MCOS_0000980101-mRNA-1"/>
    </source>
</evidence>
<sequence>MEVDTSVDSLIQNMSIDVEDSERMDRSFDKNDATGMQTQPALGALTYENVTALQTSTASEITKLEQEMRQKLHLVDVQPHTFESQLAKLEEEMVRKFRLTDCVPSTIEPQTASVPPHLRDHQYCRVLPVPVDFRCADTAAPANQSQNPLPEFSFEGMNENLANVFKTFRRLLAKHNITLDRSTVEMVCRHIYASLYTDNAH</sequence>
<protein>
    <submittedName>
        <fullName evidence="1 3">Uncharacterized protein</fullName>
    </submittedName>
</protein>
<dbReference type="WBParaSite" id="MCOS_0000980101-mRNA-1">
    <property type="protein sequence ID" value="MCOS_0000980101-mRNA-1"/>
    <property type="gene ID" value="MCOS_0000980101"/>
</dbReference>
<organism evidence="3">
    <name type="scientific">Mesocestoides corti</name>
    <name type="common">Flatworm</name>
    <dbReference type="NCBI Taxonomy" id="53468"/>
    <lineage>
        <taxon>Eukaryota</taxon>
        <taxon>Metazoa</taxon>
        <taxon>Spiralia</taxon>
        <taxon>Lophotrochozoa</taxon>
        <taxon>Platyhelminthes</taxon>
        <taxon>Cestoda</taxon>
        <taxon>Eucestoda</taxon>
        <taxon>Cyclophyllidea</taxon>
        <taxon>Mesocestoididae</taxon>
        <taxon>Mesocestoides</taxon>
    </lineage>
</organism>
<accession>A0A0R3UPM2</accession>
<evidence type="ECO:0000313" key="2">
    <source>
        <dbReference type="Proteomes" id="UP000267029"/>
    </source>
</evidence>
<evidence type="ECO:0000313" key="1">
    <source>
        <dbReference type="EMBL" id="VDD83799.1"/>
    </source>
</evidence>
<proteinExistence type="predicted"/>